<dbReference type="Proteomes" id="UP000594261">
    <property type="component" value="Chromosome 12"/>
</dbReference>
<dbReference type="InParanoid" id="A0A7N2N6N3"/>
<dbReference type="EnsemblPlants" id="QL12p041502:mrna">
    <property type="protein sequence ID" value="QL12p041502:mrna:CDS:1"/>
    <property type="gene ID" value="QL12p041502"/>
</dbReference>
<organism evidence="1 2">
    <name type="scientific">Quercus lobata</name>
    <name type="common">Valley oak</name>
    <dbReference type="NCBI Taxonomy" id="97700"/>
    <lineage>
        <taxon>Eukaryota</taxon>
        <taxon>Viridiplantae</taxon>
        <taxon>Streptophyta</taxon>
        <taxon>Embryophyta</taxon>
        <taxon>Tracheophyta</taxon>
        <taxon>Spermatophyta</taxon>
        <taxon>Magnoliopsida</taxon>
        <taxon>eudicotyledons</taxon>
        <taxon>Gunneridae</taxon>
        <taxon>Pentapetalae</taxon>
        <taxon>rosids</taxon>
        <taxon>fabids</taxon>
        <taxon>Fagales</taxon>
        <taxon>Fagaceae</taxon>
        <taxon>Quercus</taxon>
    </lineage>
</organism>
<reference evidence="1 2" key="1">
    <citation type="journal article" date="2016" name="G3 (Bethesda)">
        <title>First Draft Assembly and Annotation of the Genome of a California Endemic Oak Quercus lobata Nee (Fagaceae).</title>
        <authorList>
            <person name="Sork V.L."/>
            <person name="Fitz-Gibbon S.T."/>
            <person name="Puiu D."/>
            <person name="Crepeau M."/>
            <person name="Gugger P.F."/>
            <person name="Sherman R."/>
            <person name="Stevens K."/>
            <person name="Langley C.H."/>
            <person name="Pellegrini M."/>
            <person name="Salzberg S.L."/>
        </authorList>
    </citation>
    <scope>NUCLEOTIDE SEQUENCE [LARGE SCALE GENOMIC DNA]</scope>
    <source>
        <strain evidence="1 2">cv. SW786</strain>
    </source>
</reference>
<sequence>MFQPGFGGNFMALNGSILGGIPSNRASSSGAQFGYGESFNALNIEPTRFSTKHNASSSNFVPQLGLEQWRSLNNLQQPPFVNRNNSLHQENRLAFDNNVGSNFPSLGDMTCGLMNNAKNGLVNTSNCNDKYPQQTQPIWPHLLNDSLLYSNFDTHGILNVSYIPDIKKNMGSLNSSIIAPNFGYNNGIDTGIQMTNGEVLIGTSEKSFNDNGAPNGPCNGFGMMNGHNDNITLATMANKTVYF</sequence>
<dbReference type="AlphaFoldDB" id="A0A7N2N6N3"/>
<accession>A0A7N2N6N3</accession>
<dbReference type="Gramene" id="QL12p041502:mrna">
    <property type="protein sequence ID" value="QL12p041502:mrna:CDS:1"/>
    <property type="gene ID" value="QL12p041502"/>
</dbReference>
<evidence type="ECO:0000313" key="2">
    <source>
        <dbReference type="Proteomes" id="UP000594261"/>
    </source>
</evidence>
<proteinExistence type="predicted"/>
<name>A0A7N2N6N3_QUELO</name>
<keyword evidence="2" id="KW-1185">Reference proteome</keyword>
<dbReference type="EMBL" id="LRBV02000012">
    <property type="status" value="NOT_ANNOTATED_CDS"/>
    <property type="molecule type" value="Genomic_DNA"/>
</dbReference>
<reference evidence="1" key="2">
    <citation type="submission" date="2021-01" db="UniProtKB">
        <authorList>
            <consortium name="EnsemblPlants"/>
        </authorList>
    </citation>
    <scope>IDENTIFICATION</scope>
</reference>
<evidence type="ECO:0000313" key="1">
    <source>
        <dbReference type="EnsemblPlants" id="QL12p041502:mrna:CDS:1"/>
    </source>
</evidence>
<protein>
    <submittedName>
        <fullName evidence="1">Uncharacterized protein</fullName>
    </submittedName>
</protein>